<feature type="region of interest" description="Disordered" evidence="1">
    <location>
        <begin position="567"/>
        <end position="605"/>
    </location>
</feature>
<proteinExistence type="predicted"/>
<feature type="region of interest" description="Disordered" evidence="1">
    <location>
        <begin position="1"/>
        <end position="20"/>
    </location>
</feature>
<feature type="compositionally biased region" description="Polar residues" evidence="1">
    <location>
        <begin position="62"/>
        <end position="71"/>
    </location>
</feature>
<dbReference type="Proteomes" id="UP000294847">
    <property type="component" value="Chromosome 4"/>
</dbReference>
<dbReference type="EMBL" id="CP034207">
    <property type="protein sequence ID" value="QBZ61102.1"/>
    <property type="molecule type" value="Genomic_DNA"/>
</dbReference>
<dbReference type="AlphaFoldDB" id="A0A4P7NGN9"/>
<feature type="region of interest" description="Disordered" evidence="1">
    <location>
        <begin position="433"/>
        <end position="472"/>
    </location>
</feature>
<feature type="compositionally biased region" description="Polar residues" evidence="1">
    <location>
        <begin position="79"/>
        <end position="94"/>
    </location>
</feature>
<evidence type="ECO:0000313" key="2">
    <source>
        <dbReference type="EMBL" id="QBZ61102.1"/>
    </source>
</evidence>
<organism evidence="2 3">
    <name type="scientific">Pyricularia oryzae</name>
    <name type="common">Rice blast fungus</name>
    <name type="synonym">Magnaporthe oryzae</name>
    <dbReference type="NCBI Taxonomy" id="318829"/>
    <lineage>
        <taxon>Eukaryota</taxon>
        <taxon>Fungi</taxon>
        <taxon>Dikarya</taxon>
        <taxon>Ascomycota</taxon>
        <taxon>Pezizomycotina</taxon>
        <taxon>Sordariomycetes</taxon>
        <taxon>Sordariomycetidae</taxon>
        <taxon>Magnaporthales</taxon>
        <taxon>Pyriculariaceae</taxon>
        <taxon>Pyricularia</taxon>
    </lineage>
</organism>
<gene>
    <name evidence="2" type="ORF">PoMZ_08048</name>
</gene>
<feature type="compositionally biased region" description="Polar residues" evidence="1">
    <location>
        <begin position="460"/>
        <end position="472"/>
    </location>
</feature>
<accession>A0A4P7NGN9</accession>
<protein>
    <submittedName>
        <fullName evidence="2">Uncharacterized protein</fullName>
    </submittedName>
</protein>
<feature type="region of interest" description="Disordered" evidence="1">
    <location>
        <begin position="312"/>
        <end position="333"/>
    </location>
</feature>
<feature type="compositionally biased region" description="Polar residues" evidence="1">
    <location>
        <begin position="433"/>
        <end position="445"/>
    </location>
</feature>
<evidence type="ECO:0000313" key="3">
    <source>
        <dbReference type="Proteomes" id="UP000294847"/>
    </source>
</evidence>
<feature type="compositionally biased region" description="Low complexity" evidence="1">
    <location>
        <begin position="593"/>
        <end position="605"/>
    </location>
</feature>
<feature type="compositionally biased region" description="Polar residues" evidence="1">
    <location>
        <begin position="7"/>
        <end position="16"/>
    </location>
</feature>
<evidence type="ECO:0000256" key="1">
    <source>
        <dbReference type="SAM" id="MobiDB-lite"/>
    </source>
</evidence>
<name>A0A4P7NGN9_PYROR</name>
<feature type="region of interest" description="Disordered" evidence="1">
    <location>
        <begin position="492"/>
        <end position="520"/>
    </location>
</feature>
<sequence length="637" mass="69366">MAFHQPTARQSSNRTTAPVALQNRPSQINLAIDSQAASPAAVEGSQTWVLFSPADDATTTTSYLSSLQTPGRSRASELGSGSLNTVGRSDLNSVPENSAVRSVLSVDDDELDGLDSHLPEFRTALHQHSDASHSVPVLPRHDGLGSFRLDTRGIENEMQEHIYAFERYNPRRQQRQREATDLTNLMQLDQLESGTTEAERMSRIEAWQQEQSQLLVEAVRKETRKRRYSGGNPLISRRREAAAAAAALEPTTQGGEWHEQDALAYASEEGEGIFSKLTRKVLRDLMGVDGRVLSMLLGEVASEDDVSHLSSSTLKAATNDDEPSTMASATGGSAGSEIMAVWSPRLVERIARELGILVQRMYTHHPGAFSTYSHLQQMQFPYAGLPMIPEADIPSAADPSLQDGHPARDVDNDYRIDASGSMPQTMMPQFHPTISQQQQDMTQPMTHPRRSSEEIGNSGAPEQTPSTFTQQEWEQDLDVRLVFRYLRSRFSSDASKTTSSASTTRSASHHTTAAQEAAARAARVRLHHPLVGRNLARRAVIQHNHSHTAATGTNNQAGASPVSPVLQHIHQRPGGSCASQSTTARSARRPGTRRSGSFSASGASRHSSRHFWDLGCGSVASSSMIASTGPMGSWGEI</sequence>
<reference evidence="2 3" key="1">
    <citation type="journal article" date="2019" name="Mol. Biol. Evol.">
        <title>Blast fungal genomes show frequent chromosomal changes, gene gains and losses, and effector gene turnover.</title>
        <authorList>
            <person name="Gomez Luciano L.B."/>
            <person name="Jason Tsai I."/>
            <person name="Chuma I."/>
            <person name="Tosa Y."/>
            <person name="Chen Y.H."/>
            <person name="Li J.Y."/>
            <person name="Li M.Y."/>
            <person name="Jade Lu M.Y."/>
            <person name="Nakayashiki H."/>
            <person name="Li W.H."/>
        </authorList>
    </citation>
    <scope>NUCLEOTIDE SEQUENCE [LARGE SCALE GENOMIC DNA]</scope>
    <source>
        <strain evidence="2">MZ5-1-6</strain>
    </source>
</reference>
<feature type="region of interest" description="Disordered" evidence="1">
    <location>
        <begin position="62"/>
        <end position="94"/>
    </location>
</feature>